<accession>A0ABP8ZGP4</accession>
<organism evidence="1 2">
    <name type="scientific">Amnibacterium soli</name>
    <dbReference type="NCBI Taxonomy" id="1282736"/>
    <lineage>
        <taxon>Bacteria</taxon>
        <taxon>Bacillati</taxon>
        <taxon>Actinomycetota</taxon>
        <taxon>Actinomycetes</taxon>
        <taxon>Micrococcales</taxon>
        <taxon>Microbacteriaceae</taxon>
        <taxon>Amnibacterium</taxon>
    </lineage>
</organism>
<dbReference type="EMBL" id="BAABLP010000008">
    <property type="protein sequence ID" value="GAA4755260.1"/>
    <property type="molecule type" value="Genomic_DNA"/>
</dbReference>
<reference evidence="2" key="1">
    <citation type="journal article" date="2019" name="Int. J. Syst. Evol. Microbiol.">
        <title>The Global Catalogue of Microorganisms (GCM) 10K type strain sequencing project: providing services to taxonomists for standard genome sequencing and annotation.</title>
        <authorList>
            <consortium name="The Broad Institute Genomics Platform"/>
            <consortium name="The Broad Institute Genome Sequencing Center for Infectious Disease"/>
            <person name="Wu L."/>
            <person name="Ma J."/>
        </authorList>
    </citation>
    <scope>NUCLEOTIDE SEQUENCE [LARGE SCALE GENOMIC DNA]</scope>
    <source>
        <strain evidence="2">JCM 19015</strain>
    </source>
</reference>
<name>A0ABP8ZGP4_9MICO</name>
<proteinExistence type="predicted"/>
<protein>
    <submittedName>
        <fullName evidence="1">Uncharacterized protein</fullName>
    </submittedName>
</protein>
<sequence length="376" mass="41599">MSSHLNAFPALQIDGVQVWVDQARPLAVLQRPGEPDQTVAWPDLFTGWAEPTTTIVETPDGVWVHYGLLNSVRDEDPLAAAVNDLDAPAVYIRTATGATSVVRVGRDQVLGATLHGLWTTSHLSPDPDHDHPYLGGPLPGDWHEDTPITIHRPDGTRRQITVDRDVLAVDATGQHVRVLVHASPPIAIPGEDGSTSYQYRPTELLLLADLPLPDRIRFRDLVPEGWGAPTDFDRQGWPQRATMIPAVTHGTPDAEGDWTVVELPPDLRQQAVAFTIRQFEHLEQYWHPEDGSSAHPLSDGLHDATVHVVGDYPHTRVEVTFRHPAYPAGHLRRTYPVYDPAGRIRVDEDLAIWLMEDLDTRDLPPATAAVDGILHI</sequence>
<comment type="caution">
    <text evidence="1">The sequence shown here is derived from an EMBL/GenBank/DDBJ whole genome shotgun (WGS) entry which is preliminary data.</text>
</comment>
<evidence type="ECO:0000313" key="1">
    <source>
        <dbReference type="EMBL" id="GAA4755260.1"/>
    </source>
</evidence>
<gene>
    <name evidence="1" type="ORF">GCM10025783_30550</name>
</gene>
<evidence type="ECO:0000313" key="2">
    <source>
        <dbReference type="Proteomes" id="UP001500121"/>
    </source>
</evidence>
<keyword evidence="2" id="KW-1185">Reference proteome</keyword>
<dbReference type="Proteomes" id="UP001500121">
    <property type="component" value="Unassembled WGS sequence"/>
</dbReference>